<evidence type="ECO:0000313" key="8">
    <source>
        <dbReference type="Proteomes" id="UP000198728"/>
    </source>
</evidence>
<proteinExistence type="predicted"/>
<name>A0A1I1MQN0_9RHOB</name>
<dbReference type="CDD" id="cd06579">
    <property type="entry name" value="TM_PBP1_transp_AraH_like"/>
    <property type="match status" value="1"/>
</dbReference>
<keyword evidence="5 6" id="KW-0472">Membrane</keyword>
<accession>A0A1I1MQN0</accession>
<organism evidence="7 8">
    <name type="scientific">Tropicimonas isoalkanivorans</name>
    <dbReference type="NCBI Taxonomy" id="441112"/>
    <lineage>
        <taxon>Bacteria</taxon>
        <taxon>Pseudomonadati</taxon>
        <taxon>Pseudomonadota</taxon>
        <taxon>Alphaproteobacteria</taxon>
        <taxon>Rhodobacterales</taxon>
        <taxon>Roseobacteraceae</taxon>
        <taxon>Tropicimonas</taxon>
    </lineage>
</organism>
<feature type="transmembrane region" description="Helical" evidence="6">
    <location>
        <begin position="79"/>
        <end position="104"/>
    </location>
</feature>
<dbReference type="OrthoDB" id="6844941at2"/>
<keyword evidence="3 6" id="KW-0812">Transmembrane</keyword>
<feature type="transmembrane region" description="Helical" evidence="6">
    <location>
        <begin position="256"/>
        <end position="275"/>
    </location>
</feature>
<evidence type="ECO:0000256" key="6">
    <source>
        <dbReference type="SAM" id="Phobius"/>
    </source>
</evidence>
<evidence type="ECO:0000256" key="2">
    <source>
        <dbReference type="ARBA" id="ARBA00022475"/>
    </source>
</evidence>
<dbReference type="AlphaFoldDB" id="A0A1I1MQN0"/>
<evidence type="ECO:0000313" key="7">
    <source>
        <dbReference type="EMBL" id="SFC87669.1"/>
    </source>
</evidence>
<sequence>MAPPLIALIVATIAISLYNPSFLSAANLGRVASISAIPVLLAVGATFVIIMGSIDLSVQGVIALSAAITAMVLRVDDGALGSVLALGAAVVTGIATGAVSGLLHTLLRIPSFMVTLGMWFVSAGLATLLLGGGTIAVRSADLRVLILQRVFGLPLSVWLVLAIVAFAALMQARSRFGRYVVAIGGNEEIAKLSGLPIRRTRAAVFAIAGGFYGLAAALSVAQLGQGNVDIGDGRLFTTITAVVLGGTSLTGGRGGVLNSVLGVLLVTVLGNGMILMGVPPYLQQAVLGVLIILAVASSTARIREGVYK</sequence>
<dbReference type="InterPro" id="IPR001851">
    <property type="entry name" value="ABC_transp_permease"/>
</dbReference>
<keyword evidence="2" id="KW-1003">Cell membrane</keyword>
<comment type="subcellular location">
    <subcellularLocation>
        <location evidence="1">Cell membrane</location>
        <topology evidence="1">Multi-pass membrane protein</topology>
    </subcellularLocation>
</comment>
<dbReference type="EMBL" id="FOLG01000010">
    <property type="protein sequence ID" value="SFC87669.1"/>
    <property type="molecule type" value="Genomic_DNA"/>
</dbReference>
<dbReference type="GO" id="GO:0005886">
    <property type="term" value="C:plasma membrane"/>
    <property type="evidence" value="ECO:0007669"/>
    <property type="project" value="UniProtKB-SubCell"/>
</dbReference>
<evidence type="ECO:0000256" key="4">
    <source>
        <dbReference type="ARBA" id="ARBA00022989"/>
    </source>
</evidence>
<keyword evidence="8" id="KW-1185">Reference proteome</keyword>
<dbReference type="STRING" id="441112.SAMN04488094_110160"/>
<feature type="transmembrane region" description="Helical" evidence="6">
    <location>
        <begin position="233"/>
        <end position="249"/>
    </location>
</feature>
<feature type="transmembrane region" description="Helical" evidence="6">
    <location>
        <begin position="116"/>
        <end position="137"/>
    </location>
</feature>
<feature type="transmembrane region" description="Helical" evidence="6">
    <location>
        <begin position="149"/>
        <end position="169"/>
    </location>
</feature>
<dbReference type="Proteomes" id="UP000198728">
    <property type="component" value="Unassembled WGS sequence"/>
</dbReference>
<gene>
    <name evidence="7" type="ORF">SAMN04488094_110160</name>
</gene>
<dbReference type="PANTHER" id="PTHR32196:SF72">
    <property type="entry name" value="RIBOSE IMPORT PERMEASE PROTEIN RBSC"/>
    <property type="match status" value="1"/>
</dbReference>
<dbReference type="PANTHER" id="PTHR32196">
    <property type="entry name" value="ABC TRANSPORTER PERMEASE PROTEIN YPHD-RELATED-RELATED"/>
    <property type="match status" value="1"/>
</dbReference>
<dbReference type="RefSeq" id="WP_093361747.1">
    <property type="nucleotide sequence ID" value="NZ_FOLG01000010.1"/>
</dbReference>
<protein>
    <submittedName>
        <fullName evidence="7">Ribose transport system permease protein</fullName>
    </submittedName>
</protein>
<evidence type="ECO:0000256" key="5">
    <source>
        <dbReference type="ARBA" id="ARBA00023136"/>
    </source>
</evidence>
<feature type="transmembrane region" description="Helical" evidence="6">
    <location>
        <begin position="281"/>
        <end position="302"/>
    </location>
</feature>
<dbReference type="GO" id="GO:0022857">
    <property type="term" value="F:transmembrane transporter activity"/>
    <property type="evidence" value="ECO:0007669"/>
    <property type="project" value="InterPro"/>
</dbReference>
<feature type="transmembrane region" description="Helical" evidence="6">
    <location>
        <begin position="35"/>
        <end position="51"/>
    </location>
</feature>
<evidence type="ECO:0000256" key="1">
    <source>
        <dbReference type="ARBA" id="ARBA00004651"/>
    </source>
</evidence>
<feature type="transmembrane region" description="Helical" evidence="6">
    <location>
        <begin position="202"/>
        <end position="221"/>
    </location>
</feature>
<dbReference type="Pfam" id="PF02653">
    <property type="entry name" value="BPD_transp_2"/>
    <property type="match status" value="1"/>
</dbReference>
<reference evidence="7 8" key="1">
    <citation type="submission" date="2016-10" db="EMBL/GenBank/DDBJ databases">
        <authorList>
            <person name="de Groot N.N."/>
        </authorList>
    </citation>
    <scope>NUCLEOTIDE SEQUENCE [LARGE SCALE GENOMIC DNA]</scope>
    <source>
        <strain evidence="7 8">DSM 19548</strain>
    </source>
</reference>
<keyword evidence="4 6" id="KW-1133">Transmembrane helix</keyword>
<evidence type="ECO:0000256" key="3">
    <source>
        <dbReference type="ARBA" id="ARBA00022692"/>
    </source>
</evidence>